<dbReference type="Pfam" id="PF13193">
    <property type="entry name" value="AMP-binding_C"/>
    <property type="match status" value="1"/>
</dbReference>
<proteinExistence type="predicted"/>
<accession>A0A975H3W9</accession>
<dbReference type="Gene3D" id="1.10.1200.10">
    <property type="entry name" value="ACP-like"/>
    <property type="match status" value="1"/>
</dbReference>
<keyword evidence="1" id="KW-0812">Transmembrane</keyword>
<sequence length="1353" mass="147053">MPDHPILHGPDRPDLLRPEILADLFEATAARVPHKTALIFGDRHLTYAELDAAADRVAHRLIAAGVRPGDMVGLWHPRGIELLVLQLGIAKTGAAWLPFDADVPTDRIALCLDDASAKALLIDEQHGQSTRAEDGISAQILSAEILLAPLPEGTAMKRREGALPEHTAYVIYTSGSTGKPKGIAITQGSISHFLRSENARLGVREDDKVYQGFSVAFDMSFEEIWISYLVGATLWIAPKEIAGDPEALPRALIENDVTVLHAVPTLLALFAQDVPNLRIINLGGEMCPQALVDKWATPARQMFNTYGPTEATVSASLAELHAGEPVTIGEALPNYGLLVIEVIDPDSIVNGVVPPLKILPFGETGELCITGPGVAAGYLGRPDLTAEKFLPNPWARNAQEARLYRTGDLARVEMKADGTPQMQCLGRADDQVKIRGFRVELGEIEAVLADQPGVGTTAVLLRKEGDIDQLVAFYVPSGADKPKIKTLRAGLAEKLPPYMVPARFEALPAMPRLQSGKIDRKVLKTLPLAAAAPAEGSDTPETPAEEVLFAALEKLFPGQPIRRELDFFSDLGGHSLFAARITSTLRQDARFAQATVADIYQNRKIGLIAEALAAGMVGAEAAAERPFVIHSAWRRWRCGIAQGLAIPFLVLLTMAQWLAPFFAYHFNTGDPADSVGFAVLASVLTFVGAIVLNFAMALLARRVIAGNLKPGSYPLWGLTYYRWWLADRLSESVPAYMINGSPLYAAWLRLLGARVGPEVNLGSVIVRVPHLVRIGEGASIGNAVNLENARVEGGLLHLGTIDIGAQACVGSYVVIEGDTRIGDYGHLEGQSALGSGQQVPPRKVWHGSPARERGDFDVASLPERPPVTPARRVWETAVFVLGAVLISVLFFMPVFPTFLLIDWLDIPEISVRPLVDAGSITDWQAFGLRLVKFFFLALPASLVFIFATVLLSAFIRWALLPKMKAGSWPIHSKRYLAKWLVSQIQESSLAVLHGIYATIYSAAWYRLLGAKVGKETELSTALGVVPDMLTLGDECFIADAVMLGDEHIDGGWMTVQPTVVSRRSFVGNGAYVPDGTTIPENVLIGVMSAVPRNATMQDGDTWLGSPPMHLPAREVVRGFAEHLTFAPSRWRKLGRALVEAFRIAAPHALVIAVGYAIVLDAMPLAEEGRWPLVAMDLAVGGVLFGFATLFFVAAFKWLVVGRYKQRAVPMWTPFVWLSEASTNLYEGIAVPWFLRYLRGTPWLNDAFRLLGARIARGVYLDTTDMTEFDCVHIGEYSELNALCCPQTHLFEDRVMKVDHVRIGSRVTLGPRCTVLYGATVGDGAQLGPLTLVMKGESIPAGTRWHGLPAAPWR</sequence>
<dbReference type="EMBL" id="CP071796">
    <property type="protein sequence ID" value="QTD45735.1"/>
    <property type="molecule type" value="Genomic_DNA"/>
</dbReference>
<dbReference type="NCBIfam" id="TIGR01733">
    <property type="entry name" value="AA-adenyl-dom"/>
    <property type="match status" value="1"/>
</dbReference>
<evidence type="ECO:0000259" key="2">
    <source>
        <dbReference type="PROSITE" id="PS50075"/>
    </source>
</evidence>
<dbReference type="KEGG" id="otd:J1M35_02075"/>
<dbReference type="PROSITE" id="PS50075">
    <property type="entry name" value="CARRIER"/>
    <property type="match status" value="1"/>
</dbReference>
<dbReference type="Pfam" id="PF00501">
    <property type="entry name" value="AMP-binding"/>
    <property type="match status" value="1"/>
</dbReference>
<dbReference type="Gene3D" id="2.160.10.10">
    <property type="entry name" value="Hexapeptide repeat proteins"/>
    <property type="match status" value="3"/>
</dbReference>
<feature type="transmembrane region" description="Helical" evidence="1">
    <location>
        <begin position="1136"/>
        <end position="1157"/>
    </location>
</feature>
<dbReference type="SUPFAM" id="SSF47336">
    <property type="entry name" value="ACP-like"/>
    <property type="match status" value="1"/>
</dbReference>
<keyword evidence="4" id="KW-1185">Reference proteome</keyword>
<dbReference type="InterPro" id="IPR020845">
    <property type="entry name" value="AMP-binding_CS"/>
</dbReference>
<feature type="transmembrane region" description="Helical" evidence="1">
    <location>
        <begin position="1177"/>
        <end position="1200"/>
    </location>
</feature>
<dbReference type="PROSITE" id="PS00455">
    <property type="entry name" value="AMP_BINDING"/>
    <property type="match status" value="1"/>
</dbReference>
<dbReference type="InterPro" id="IPR042099">
    <property type="entry name" value="ANL_N_sf"/>
</dbReference>
<dbReference type="InterPro" id="IPR045851">
    <property type="entry name" value="AMP-bd_C_sf"/>
</dbReference>
<dbReference type="CDD" id="cd05930">
    <property type="entry name" value="A_NRPS"/>
    <property type="match status" value="1"/>
</dbReference>
<protein>
    <submittedName>
        <fullName evidence="3">Amino acid adenylation domain-containing protein</fullName>
    </submittedName>
</protein>
<keyword evidence="1" id="KW-0472">Membrane</keyword>
<dbReference type="Gene3D" id="3.40.50.12780">
    <property type="entry name" value="N-terminal domain of ligase-like"/>
    <property type="match status" value="1"/>
</dbReference>
<feature type="transmembrane region" description="Helical" evidence="1">
    <location>
        <begin position="878"/>
        <end position="901"/>
    </location>
</feature>
<dbReference type="InterPro" id="IPR010071">
    <property type="entry name" value="AA_adenyl_dom"/>
</dbReference>
<gene>
    <name evidence="3" type="ORF">J1M35_02075</name>
</gene>
<dbReference type="RefSeq" id="WP_208009483.1">
    <property type="nucleotide sequence ID" value="NZ_CP071796.1"/>
</dbReference>
<dbReference type="GO" id="GO:0043041">
    <property type="term" value="P:amino acid activation for nonribosomal peptide biosynthetic process"/>
    <property type="evidence" value="ECO:0007669"/>
    <property type="project" value="TreeGrafter"/>
</dbReference>
<dbReference type="GO" id="GO:0031177">
    <property type="term" value="F:phosphopantetheine binding"/>
    <property type="evidence" value="ECO:0007669"/>
    <property type="project" value="TreeGrafter"/>
</dbReference>
<dbReference type="InterPro" id="IPR009081">
    <property type="entry name" value="PP-bd_ACP"/>
</dbReference>
<dbReference type="InterPro" id="IPR000873">
    <property type="entry name" value="AMP-dep_synth/lig_dom"/>
</dbReference>
<dbReference type="Proteomes" id="UP000663903">
    <property type="component" value="Chromosome"/>
</dbReference>
<evidence type="ECO:0000313" key="4">
    <source>
        <dbReference type="Proteomes" id="UP000663903"/>
    </source>
</evidence>
<feature type="domain" description="Carrier" evidence="2">
    <location>
        <begin position="539"/>
        <end position="616"/>
    </location>
</feature>
<dbReference type="PANTHER" id="PTHR45527:SF1">
    <property type="entry name" value="FATTY ACID SYNTHASE"/>
    <property type="match status" value="1"/>
</dbReference>
<dbReference type="FunFam" id="3.40.50.980:FF:000001">
    <property type="entry name" value="Non-ribosomal peptide synthetase"/>
    <property type="match status" value="1"/>
</dbReference>
<dbReference type="Gene3D" id="3.30.300.30">
    <property type="match status" value="1"/>
</dbReference>
<dbReference type="InterPro" id="IPR036736">
    <property type="entry name" value="ACP-like_sf"/>
</dbReference>
<feature type="transmembrane region" description="Helical" evidence="1">
    <location>
        <begin position="933"/>
        <end position="955"/>
    </location>
</feature>
<evidence type="ECO:0000313" key="3">
    <source>
        <dbReference type="EMBL" id="QTD45735.1"/>
    </source>
</evidence>
<dbReference type="InterPro" id="IPR012728">
    <property type="entry name" value="Pls/PosA_C"/>
</dbReference>
<dbReference type="PANTHER" id="PTHR45527">
    <property type="entry name" value="NONRIBOSOMAL PEPTIDE SYNTHETASE"/>
    <property type="match status" value="1"/>
</dbReference>
<feature type="transmembrane region" description="Helical" evidence="1">
    <location>
        <begin position="675"/>
        <end position="699"/>
    </location>
</feature>
<dbReference type="GO" id="GO:0044550">
    <property type="term" value="P:secondary metabolite biosynthetic process"/>
    <property type="evidence" value="ECO:0007669"/>
    <property type="project" value="TreeGrafter"/>
</dbReference>
<evidence type="ECO:0000256" key="1">
    <source>
        <dbReference type="SAM" id="Phobius"/>
    </source>
</evidence>
<organism evidence="3 4">
    <name type="scientific">Ottowia testudinis</name>
    <dbReference type="NCBI Taxonomy" id="2816950"/>
    <lineage>
        <taxon>Bacteria</taxon>
        <taxon>Pseudomonadati</taxon>
        <taxon>Pseudomonadota</taxon>
        <taxon>Betaproteobacteria</taxon>
        <taxon>Burkholderiales</taxon>
        <taxon>Comamonadaceae</taxon>
        <taxon>Ottowia</taxon>
    </lineage>
</organism>
<name>A0A975H3W9_9BURK</name>
<keyword evidence="1" id="KW-1133">Transmembrane helix</keyword>
<dbReference type="SUPFAM" id="SSF51161">
    <property type="entry name" value="Trimeric LpxA-like enzymes"/>
    <property type="match status" value="3"/>
</dbReference>
<dbReference type="GO" id="GO:0005737">
    <property type="term" value="C:cytoplasm"/>
    <property type="evidence" value="ECO:0007669"/>
    <property type="project" value="TreeGrafter"/>
</dbReference>
<feature type="transmembrane region" description="Helical" evidence="1">
    <location>
        <begin position="644"/>
        <end position="663"/>
    </location>
</feature>
<dbReference type="InterPro" id="IPR011004">
    <property type="entry name" value="Trimer_LpxA-like_sf"/>
</dbReference>
<dbReference type="InterPro" id="IPR025110">
    <property type="entry name" value="AMP-bd_C"/>
</dbReference>
<dbReference type="NCBIfam" id="TIGR02353">
    <property type="entry name" value="NRPS_term_dom"/>
    <property type="match status" value="1"/>
</dbReference>
<reference evidence="3" key="1">
    <citation type="submission" date="2021-03" db="EMBL/GenBank/DDBJ databases">
        <title>Ottowia sp. 27C isolated from the cloaca of a Giant Asian pond turtle (Heosemys grandis).</title>
        <authorList>
            <person name="Spergser J."/>
            <person name="Busse H.-J."/>
        </authorList>
    </citation>
    <scope>NUCLEOTIDE SEQUENCE</scope>
    <source>
        <strain evidence="3">27C</strain>
    </source>
</reference>
<feature type="transmembrane region" description="Helical" evidence="1">
    <location>
        <begin position="605"/>
        <end position="623"/>
    </location>
</feature>
<dbReference type="SUPFAM" id="SSF56801">
    <property type="entry name" value="Acetyl-CoA synthetase-like"/>
    <property type="match status" value="1"/>
</dbReference>